<dbReference type="Pfam" id="PF02310">
    <property type="entry name" value="B12-binding"/>
    <property type="match status" value="1"/>
</dbReference>
<dbReference type="InterPro" id="IPR034466">
    <property type="entry name" value="Methyltransferase_Class_B"/>
</dbReference>
<dbReference type="PANTHER" id="PTHR43409:SF4">
    <property type="entry name" value="RADICAL SAM SUPERFAMILY PROTEIN"/>
    <property type="match status" value="1"/>
</dbReference>
<dbReference type="Gene3D" id="3.80.30.20">
    <property type="entry name" value="tm_1862 like domain"/>
    <property type="match status" value="1"/>
</dbReference>
<dbReference type="STRING" id="469378.Ccur_05330"/>
<dbReference type="SMART" id="SM00729">
    <property type="entry name" value="Elp3"/>
    <property type="match status" value="1"/>
</dbReference>
<dbReference type="CDD" id="cd01335">
    <property type="entry name" value="Radical_SAM"/>
    <property type="match status" value="1"/>
</dbReference>
<protein>
    <submittedName>
        <fullName evidence="8">Fe-S oxidoreductase</fullName>
    </submittedName>
</protein>
<dbReference type="GO" id="GO:0003824">
    <property type="term" value="F:catalytic activity"/>
    <property type="evidence" value="ECO:0007669"/>
    <property type="project" value="InterPro"/>
</dbReference>
<dbReference type="PROSITE" id="PS51918">
    <property type="entry name" value="RADICAL_SAM"/>
    <property type="match status" value="1"/>
</dbReference>
<name>C7MMW4_CRYCD</name>
<dbReference type="eggNOG" id="COG1032">
    <property type="taxonomic scope" value="Bacteria"/>
</dbReference>
<comment type="cofactor">
    <cofactor evidence="1">
        <name>[4Fe-4S] cluster</name>
        <dbReference type="ChEBI" id="CHEBI:49883"/>
    </cofactor>
</comment>
<dbReference type="InterPro" id="IPR006638">
    <property type="entry name" value="Elp3/MiaA/NifB-like_rSAM"/>
</dbReference>
<dbReference type="InterPro" id="IPR023404">
    <property type="entry name" value="rSAM_horseshoe"/>
</dbReference>
<dbReference type="SUPFAM" id="SSF102114">
    <property type="entry name" value="Radical SAM enzymes"/>
    <property type="match status" value="1"/>
</dbReference>
<evidence type="ECO:0000256" key="5">
    <source>
        <dbReference type="ARBA" id="ARBA00023014"/>
    </source>
</evidence>
<dbReference type="OrthoDB" id="5298546at2"/>
<feature type="domain" description="Radical SAM core" evidence="7">
    <location>
        <begin position="180"/>
        <end position="429"/>
    </location>
</feature>
<evidence type="ECO:0000256" key="4">
    <source>
        <dbReference type="ARBA" id="ARBA00023004"/>
    </source>
</evidence>
<dbReference type="SFLD" id="SFLDG01082">
    <property type="entry name" value="B12-binding_domain_containing"/>
    <property type="match status" value="1"/>
</dbReference>
<dbReference type="SFLD" id="SFLDS00029">
    <property type="entry name" value="Radical_SAM"/>
    <property type="match status" value="1"/>
</dbReference>
<gene>
    <name evidence="8" type="ordered locus">Ccur_05330</name>
</gene>
<evidence type="ECO:0000256" key="3">
    <source>
        <dbReference type="ARBA" id="ARBA00022723"/>
    </source>
</evidence>
<accession>C7MMW4</accession>
<keyword evidence="4" id="KW-0408">Iron</keyword>
<sequence>MKIRFLEPGNPPYRPSPLNWFVYDRTIRTPSNGMLILATILHRRYEDVYCYSESISRIVWDDVLDADVICLSIFTFSANRGYELADYIRQHSSAVIIIGGLHATLCAEEALAHADYVLTGEGDESLPRLVAALETHTVTDGIPGVYYWRAGRPTCDTPAVLPHDIETIPDRTLLYRFKEMAGHSTIWAQVHASRGCPYHCDYCSLVAAFGSGVRCRAPETVVEDIRQAIDFFDTGHHRLARMLWITDDNFFANRSWAISVLQALIESDINYTFTIQARYEVGFDDEMLDLLARAGFIEIAMGIEFLEDEAFELYHKTSTYSQIEQSVANIKRHGLRVRGLFIVGADNHEVGVGDRLADFVISHDIDGVLVQSMYFIPGTPVYKTHQDQLFDTSNWSRNMGKVVHYPQHMTAVQLQCEMIHATKRIYSFKRLVQALLCKRGINRTLFLGEWLWYVFVRADLRRDLSYLREKDRQEQVAHHKPHNLQCLGIGTSSTL</sequence>
<keyword evidence="5" id="KW-0411">Iron-sulfur</keyword>
<evidence type="ECO:0000313" key="8">
    <source>
        <dbReference type="EMBL" id="ACU94254.1"/>
    </source>
</evidence>
<keyword evidence="9" id="KW-1185">Reference proteome</keyword>
<dbReference type="InterPro" id="IPR051198">
    <property type="entry name" value="BchE-like"/>
</dbReference>
<keyword evidence="3" id="KW-0479">Metal-binding</keyword>
<reference evidence="8 9" key="1">
    <citation type="journal article" date="2009" name="Stand. Genomic Sci.">
        <title>Complete genome sequence of Cryptobacterium curtum type strain (12-3).</title>
        <authorList>
            <person name="Mavrommatis K."/>
            <person name="Pukall R."/>
            <person name="Rohde C."/>
            <person name="Chen F."/>
            <person name="Sims D."/>
            <person name="Brettin T."/>
            <person name="Kuske C."/>
            <person name="Detter J.C."/>
            <person name="Han C."/>
            <person name="Lapidus A."/>
            <person name="Copeland A."/>
            <person name="Glavina Del Rio T."/>
            <person name="Nolan M."/>
            <person name="Lucas S."/>
            <person name="Tice H."/>
            <person name="Cheng J.F."/>
            <person name="Bruce D."/>
            <person name="Goodwin L."/>
            <person name="Pitluck S."/>
            <person name="Ovchinnikova G."/>
            <person name="Pati A."/>
            <person name="Ivanova N."/>
            <person name="Chen A."/>
            <person name="Palaniappan K."/>
            <person name="Chain P."/>
            <person name="D'haeseleer P."/>
            <person name="Goker M."/>
            <person name="Bristow J."/>
            <person name="Eisen J.A."/>
            <person name="Markowitz V."/>
            <person name="Hugenholtz P."/>
            <person name="Rohde M."/>
            <person name="Klenk H.P."/>
            <person name="Kyrpides N.C."/>
        </authorList>
    </citation>
    <scope>NUCLEOTIDE SEQUENCE [LARGE SCALE GENOMIC DNA]</scope>
    <source>
        <strain evidence="9">ATCC 700683 / DSM 15641 / 12-3</strain>
    </source>
</reference>
<dbReference type="GO" id="GO:0046872">
    <property type="term" value="F:metal ion binding"/>
    <property type="evidence" value="ECO:0007669"/>
    <property type="project" value="UniProtKB-KW"/>
</dbReference>
<dbReference type="HOGENOM" id="CLU_021572_5_1_11"/>
<dbReference type="GO" id="GO:0031419">
    <property type="term" value="F:cobalamin binding"/>
    <property type="evidence" value="ECO:0007669"/>
    <property type="project" value="InterPro"/>
</dbReference>
<dbReference type="InterPro" id="IPR007197">
    <property type="entry name" value="rSAM"/>
</dbReference>
<feature type="domain" description="B12-binding" evidence="6">
    <location>
        <begin position="65"/>
        <end position="140"/>
    </location>
</feature>
<dbReference type="Pfam" id="PF04055">
    <property type="entry name" value="Radical_SAM"/>
    <property type="match status" value="1"/>
</dbReference>
<evidence type="ECO:0000259" key="6">
    <source>
        <dbReference type="PROSITE" id="PS51332"/>
    </source>
</evidence>
<evidence type="ECO:0000259" key="7">
    <source>
        <dbReference type="PROSITE" id="PS51918"/>
    </source>
</evidence>
<organism evidence="8 9">
    <name type="scientific">Cryptobacterium curtum (strain ATCC 700683 / DSM 15641 / CCUG 43107 / 12-3)</name>
    <dbReference type="NCBI Taxonomy" id="469378"/>
    <lineage>
        <taxon>Bacteria</taxon>
        <taxon>Bacillati</taxon>
        <taxon>Actinomycetota</taxon>
        <taxon>Coriobacteriia</taxon>
        <taxon>Eggerthellales</taxon>
        <taxon>Eggerthellaceae</taxon>
        <taxon>Cryptobacterium</taxon>
    </lineage>
</organism>
<dbReference type="AlphaFoldDB" id="C7MMW4"/>
<keyword evidence="2" id="KW-0949">S-adenosyl-L-methionine</keyword>
<dbReference type="SFLD" id="SFLDG01123">
    <property type="entry name" value="methyltransferase_(Class_B)"/>
    <property type="match status" value="1"/>
</dbReference>
<dbReference type="EMBL" id="CP001682">
    <property type="protein sequence ID" value="ACU94254.1"/>
    <property type="molecule type" value="Genomic_DNA"/>
</dbReference>
<dbReference type="GO" id="GO:0051539">
    <property type="term" value="F:4 iron, 4 sulfur cluster binding"/>
    <property type="evidence" value="ECO:0007669"/>
    <property type="project" value="UniProtKB-KW"/>
</dbReference>
<dbReference type="RefSeq" id="WP_012802942.1">
    <property type="nucleotide sequence ID" value="NC_013170.1"/>
</dbReference>
<dbReference type="Proteomes" id="UP000000954">
    <property type="component" value="Chromosome"/>
</dbReference>
<dbReference type="CDD" id="cd02068">
    <property type="entry name" value="radical_SAM_B12_BD"/>
    <property type="match status" value="1"/>
</dbReference>
<dbReference type="Gene3D" id="3.40.50.280">
    <property type="entry name" value="Cobalamin-binding domain"/>
    <property type="match status" value="1"/>
</dbReference>
<dbReference type="InterPro" id="IPR058240">
    <property type="entry name" value="rSAM_sf"/>
</dbReference>
<dbReference type="PANTHER" id="PTHR43409">
    <property type="entry name" value="ANAEROBIC MAGNESIUM-PROTOPORPHYRIN IX MONOMETHYL ESTER CYCLASE-RELATED"/>
    <property type="match status" value="1"/>
</dbReference>
<evidence type="ECO:0000256" key="2">
    <source>
        <dbReference type="ARBA" id="ARBA00022691"/>
    </source>
</evidence>
<evidence type="ECO:0000256" key="1">
    <source>
        <dbReference type="ARBA" id="ARBA00001966"/>
    </source>
</evidence>
<dbReference type="PROSITE" id="PS51332">
    <property type="entry name" value="B12_BINDING"/>
    <property type="match status" value="1"/>
</dbReference>
<evidence type="ECO:0000313" key="9">
    <source>
        <dbReference type="Proteomes" id="UP000000954"/>
    </source>
</evidence>
<dbReference type="KEGG" id="ccu:Ccur_05330"/>
<dbReference type="InterPro" id="IPR006158">
    <property type="entry name" value="Cobalamin-bd"/>
</dbReference>
<proteinExistence type="predicted"/>